<sequence length="465" mass="52986">MEKKGQMKVYTRVITGDIETPVTVFKKYVGDKVGLLLESRDNKKGRYSFIAKNPFRRLKSYGDEYELDGEKIKKDGKKFMEIVEGYIKEYPLEDEESVYIGGAYGTIGYDMVREYEKLLDENPDNIGTPDSDLMFFKEGIVFDHFHQNLIFTVIEESDREGKLKADVKFMEMEKTLENDLDMKLDPKKERGLEGGLKGNITKEEFMKNVEKAQKYIYEGDVFQVVLSQRWEMETREKSFDLYRKLRITNPSPYLFYINFGDYQIAGSSPEMLVEVKGNKIYTCPIAGTRRRGTSPEEDRILAEDLINDEKEAAEHVMLVDLARNDVGKVSKIDSVEVTQFMKVQNYSHVMHLVSLVEGEKKEKETNFSVLSSILPAGTLSGAPKVRAMEIIEELEKNRRGIYGGAVGYFSYGGNMDTCIAIRTMVIKNEKVYLQAGAGITGDSVPENEYEECRNKIGALVSALNS</sequence>
<keyword evidence="11 15" id="KW-0057">Aromatic amino acid biosynthesis</keyword>
<dbReference type="Pfam" id="PF04715">
    <property type="entry name" value="Anth_synt_I_N"/>
    <property type="match status" value="1"/>
</dbReference>
<feature type="domain" description="Anthranilate synthase component I N-terminal" evidence="17">
    <location>
        <begin position="17"/>
        <end position="149"/>
    </location>
</feature>
<dbReference type="InterPro" id="IPR005256">
    <property type="entry name" value="Anth_synth_I_PabB"/>
</dbReference>
<evidence type="ECO:0000256" key="1">
    <source>
        <dbReference type="ARBA" id="ARBA00001946"/>
    </source>
</evidence>
<evidence type="ECO:0000256" key="5">
    <source>
        <dbReference type="ARBA" id="ARBA00012266"/>
    </source>
</evidence>
<evidence type="ECO:0000256" key="13">
    <source>
        <dbReference type="ARBA" id="ARBA00025634"/>
    </source>
</evidence>
<dbReference type="Gene3D" id="3.60.120.10">
    <property type="entry name" value="Anthranilate synthase"/>
    <property type="match status" value="1"/>
</dbReference>
<evidence type="ECO:0000256" key="7">
    <source>
        <dbReference type="ARBA" id="ARBA00022605"/>
    </source>
</evidence>
<evidence type="ECO:0000256" key="14">
    <source>
        <dbReference type="ARBA" id="ARBA00047683"/>
    </source>
</evidence>
<evidence type="ECO:0000256" key="8">
    <source>
        <dbReference type="ARBA" id="ARBA00022723"/>
    </source>
</evidence>
<dbReference type="PRINTS" id="PR00095">
    <property type="entry name" value="ANTSNTHASEI"/>
</dbReference>
<dbReference type="InterPro" id="IPR015890">
    <property type="entry name" value="Chorismate_C"/>
</dbReference>
<keyword evidence="8 15" id="KW-0479">Metal-binding</keyword>
<comment type="catalytic activity">
    <reaction evidence="14 15">
        <text>chorismate + L-glutamine = anthranilate + pyruvate + L-glutamate + H(+)</text>
        <dbReference type="Rhea" id="RHEA:21732"/>
        <dbReference type="ChEBI" id="CHEBI:15361"/>
        <dbReference type="ChEBI" id="CHEBI:15378"/>
        <dbReference type="ChEBI" id="CHEBI:16567"/>
        <dbReference type="ChEBI" id="CHEBI:29748"/>
        <dbReference type="ChEBI" id="CHEBI:29985"/>
        <dbReference type="ChEBI" id="CHEBI:58359"/>
        <dbReference type="EC" id="4.1.3.27"/>
    </reaction>
</comment>
<comment type="cofactor">
    <cofactor evidence="1 15">
        <name>Mg(2+)</name>
        <dbReference type="ChEBI" id="CHEBI:18420"/>
    </cofactor>
</comment>
<dbReference type="GO" id="GO:0004049">
    <property type="term" value="F:anthranilate synthase activity"/>
    <property type="evidence" value="ECO:0007669"/>
    <property type="project" value="UniProtKB-EC"/>
</dbReference>
<gene>
    <name evidence="15 18" type="primary">trpE</name>
    <name evidence="18" type="ORF">DYH56_02120</name>
</gene>
<keyword evidence="9 15" id="KW-0822">Tryptophan biosynthesis</keyword>
<evidence type="ECO:0000256" key="10">
    <source>
        <dbReference type="ARBA" id="ARBA00022842"/>
    </source>
</evidence>
<evidence type="ECO:0000256" key="11">
    <source>
        <dbReference type="ARBA" id="ARBA00023141"/>
    </source>
</evidence>
<dbReference type="SUPFAM" id="SSF56322">
    <property type="entry name" value="ADC synthase"/>
    <property type="match status" value="1"/>
</dbReference>
<evidence type="ECO:0000256" key="4">
    <source>
        <dbReference type="ARBA" id="ARBA00011575"/>
    </source>
</evidence>
<dbReference type="PANTHER" id="PTHR11236:SF48">
    <property type="entry name" value="ISOCHORISMATE SYNTHASE MENF"/>
    <property type="match status" value="1"/>
</dbReference>
<reference evidence="18 19" key="1">
    <citation type="submission" date="2018-08" db="EMBL/GenBank/DDBJ databases">
        <title>Draft genome sequence of Psychrilyobacter sp. strain SD5 isolated from Black Sea water.</title>
        <authorList>
            <person name="Yadav S."/>
            <person name="Villanueva L."/>
            <person name="Damste J.S.S."/>
        </authorList>
    </citation>
    <scope>NUCLEOTIDE SEQUENCE [LARGE SCALE GENOMIC DNA]</scope>
    <source>
        <strain evidence="18 19">SD5</strain>
    </source>
</reference>
<evidence type="ECO:0000256" key="15">
    <source>
        <dbReference type="RuleBase" id="RU364045"/>
    </source>
</evidence>
<dbReference type="NCBIfam" id="TIGR00564">
    <property type="entry name" value="trpE_most"/>
    <property type="match status" value="1"/>
</dbReference>
<comment type="subunit">
    <text evidence="4 15">Heterotetramer consisting of two non-identical subunits: a beta subunit (TrpG) and a large alpha subunit (TrpE).</text>
</comment>
<evidence type="ECO:0000256" key="2">
    <source>
        <dbReference type="ARBA" id="ARBA00004873"/>
    </source>
</evidence>
<evidence type="ECO:0000313" key="18">
    <source>
        <dbReference type="EMBL" id="REI42965.1"/>
    </source>
</evidence>
<evidence type="ECO:0000256" key="3">
    <source>
        <dbReference type="ARBA" id="ARBA00009562"/>
    </source>
</evidence>
<keyword evidence="12 15" id="KW-0456">Lyase</keyword>
<dbReference type="PANTHER" id="PTHR11236">
    <property type="entry name" value="AMINOBENZOATE/ANTHRANILATE SYNTHASE"/>
    <property type="match status" value="1"/>
</dbReference>
<feature type="domain" description="Chorismate-utilising enzyme C-terminal" evidence="16">
    <location>
        <begin position="202"/>
        <end position="455"/>
    </location>
</feature>
<proteinExistence type="inferred from homology"/>
<keyword evidence="19" id="KW-1185">Reference proteome</keyword>
<evidence type="ECO:0000256" key="6">
    <source>
        <dbReference type="ARBA" id="ARBA00020653"/>
    </source>
</evidence>
<dbReference type="Proteomes" id="UP000263486">
    <property type="component" value="Unassembled WGS sequence"/>
</dbReference>
<evidence type="ECO:0000256" key="9">
    <source>
        <dbReference type="ARBA" id="ARBA00022822"/>
    </source>
</evidence>
<dbReference type="Pfam" id="PF00425">
    <property type="entry name" value="Chorismate_bind"/>
    <property type="match status" value="1"/>
</dbReference>
<name>A0ABX9KKR7_9FUSO</name>
<dbReference type="InterPro" id="IPR006805">
    <property type="entry name" value="Anth_synth_I_N"/>
</dbReference>
<comment type="similarity">
    <text evidence="3 15">Belongs to the anthranilate synthase component I family.</text>
</comment>
<dbReference type="RefSeq" id="WP_114641196.1">
    <property type="nucleotide sequence ID" value="NZ_JAACIO010000002.1"/>
</dbReference>
<evidence type="ECO:0000259" key="17">
    <source>
        <dbReference type="Pfam" id="PF04715"/>
    </source>
</evidence>
<dbReference type="InterPro" id="IPR005801">
    <property type="entry name" value="ADC_synthase"/>
</dbReference>
<keyword evidence="10 15" id="KW-0460">Magnesium</keyword>
<dbReference type="EMBL" id="QUAJ01000002">
    <property type="protein sequence ID" value="REI42965.1"/>
    <property type="molecule type" value="Genomic_DNA"/>
</dbReference>
<keyword evidence="7 15" id="KW-0028">Amino-acid biosynthesis</keyword>
<comment type="function">
    <text evidence="13 15">Part of a heterotetrameric complex that catalyzes the two-step biosynthesis of anthranilate, an intermediate in the biosynthesis of L-tryptophan. In the first step, the glutamine-binding beta subunit (TrpG) of anthranilate synthase (AS) provides the glutamine amidotransferase activity which generates ammonia as a substrate that, along with chorismate, is used in the second step, catalyzed by the large alpha subunit of AS (TrpE) to produce anthranilate. In the absence of TrpG, TrpE can synthesize anthranilate directly from chorismate and high concentrations of ammonia.</text>
</comment>
<protein>
    <recommendedName>
        <fullName evidence="6 15">Anthranilate synthase component 1</fullName>
        <ecNumber evidence="5 15">4.1.3.27</ecNumber>
    </recommendedName>
</protein>
<comment type="pathway">
    <text evidence="2 15">Amino-acid biosynthesis; L-tryptophan biosynthesis; L-tryptophan from chorismate: step 1/5.</text>
</comment>
<dbReference type="InterPro" id="IPR019999">
    <property type="entry name" value="Anth_synth_I-like"/>
</dbReference>
<dbReference type="EC" id="4.1.3.27" evidence="5 15"/>
<accession>A0ABX9KKR7</accession>
<evidence type="ECO:0000256" key="12">
    <source>
        <dbReference type="ARBA" id="ARBA00023239"/>
    </source>
</evidence>
<organism evidence="18 19">
    <name type="scientific">Psychrilyobacter piezotolerans</name>
    <dbReference type="NCBI Taxonomy" id="2293438"/>
    <lineage>
        <taxon>Bacteria</taxon>
        <taxon>Fusobacteriati</taxon>
        <taxon>Fusobacteriota</taxon>
        <taxon>Fusobacteriia</taxon>
        <taxon>Fusobacteriales</taxon>
        <taxon>Fusobacteriaceae</taxon>
        <taxon>Psychrilyobacter</taxon>
    </lineage>
</organism>
<comment type="caution">
    <text evidence="18">The sequence shown here is derived from an EMBL/GenBank/DDBJ whole genome shotgun (WGS) entry which is preliminary data.</text>
</comment>
<evidence type="ECO:0000259" key="16">
    <source>
        <dbReference type="Pfam" id="PF00425"/>
    </source>
</evidence>
<evidence type="ECO:0000313" key="19">
    <source>
        <dbReference type="Proteomes" id="UP000263486"/>
    </source>
</evidence>